<dbReference type="SMART" id="SM00066">
    <property type="entry name" value="GAL4"/>
    <property type="match status" value="1"/>
</dbReference>
<evidence type="ECO:0000256" key="3">
    <source>
        <dbReference type="ARBA" id="ARBA00023125"/>
    </source>
</evidence>
<feature type="region of interest" description="Disordered" evidence="6">
    <location>
        <begin position="152"/>
        <end position="222"/>
    </location>
</feature>
<evidence type="ECO:0000256" key="2">
    <source>
        <dbReference type="ARBA" id="ARBA00023015"/>
    </source>
</evidence>
<keyword evidence="5" id="KW-0539">Nucleus</keyword>
<gene>
    <name evidence="8" type="ORF">M431DRAFT_21736</name>
</gene>
<dbReference type="GO" id="GO:0006351">
    <property type="term" value="P:DNA-templated transcription"/>
    <property type="evidence" value="ECO:0007669"/>
    <property type="project" value="InterPro"/>
</dbReference>
<dbReference type="STRING" id="983964.A0A2T3ZST7"/>
<evidence type="ECO:0000259" key="7">
    <source>
        <dbReference type="PROSITE" id="PS50048"/>
    </source>
</evidence>
<evidence type="ECO:0000313" key="9">
    <source>
        <dbReference type="Proteomes" id="UP000241690"/>
    </source>
</evidence>
<keyword evidence="9" id="KW-1185">Reference proteome</keyword>
<dbReference type="SUPFAM" id="SSF57701">
    <property type="entry name" value="Zn2/Cys6 DNA-binding domain"/>
    <property type="match status" value="1"/>
</dbReference>
<keyword evidence="3" id="KW-0238">DNA-binding</keyword>
<dbReference type="Proteomes" id="UP000241690">
    <property type="component" value="Unassembled WGS sequence"/>
</dbReference>
<protein>
    <recommendedName>
        <fullName evidence="7">Zn(2)-C6 fungal-type domain-containing protein</fullName>
    </recommendedName>
</protein>
<dbReference type="GO" id="GO:0000435">
    <property type="term" value="P:positive regulation of transcription from RNA polymerase II promoter by galactose"/>
    <property type="evidence" value="ECO:0007669"/>
    <property type="project" value="TreeGrafter"/>
</dbReference>
<sequence length="862" mass="96636">MPMVSQMSPRSTAGSPEPGGTRKRRRTPLACDECRDRKRKCDGVKPVCGACRRRSITTCVWNEERVSKMWTNSYVEGLRARIRELESAQNHLSGQSADNVLFPGLSPPEPANASPEMEMPQPMAQLTSPPADQTTKSLPPYYTDVQVEYRPAVNNNLPDSPKDLPHSLRSKPSPTYQDPDPDLDAGSDSDDTDVNAMGVIAPLNSIGGRRNRRPSEYFGPSSTASLVDRARNAMGQQCRKHWSVLNNRPCSQCQHELVSVLSPSCASSGRSHSLKTDSAVFGMTVPPRDEADDLVENYWRWTHSLYPSIHRPSFEERYRMIWYPQTGPRCLCTEAQAFTPGGLYTSMGDRLFYCMLNSVFALGALFSPRMGHKDRDQLSRGFFERAKKLMDLDMLAAGSLALVQTLLLMSQYLQSTEMSSTCWNIVGLAVRVAQNIGLHHDPKNCNQGCCPSQALDQAETEMRRRAWAGCVLLDRVLCLTYGRPLIVHAAMSQSQLVLPLAVDDEYLTRLPDAPGSQPDEIPSLTECYIQTVQLQDILGEVLTTLYHPDPSPSPAPSLSTGAKSVDFHKLFAVDSLLTTWHKRLPPHLQAGQYKSSGEPPTLNLSDRKVVYRRQAIVLEVRYLHVRLMMLRPVLSGLCDPASQSSELGTGSMQDEMVLKAANLCVSGAQELLQLIEDNMYFKTDLLSPPWYTVFYIHSCAMVFLISLLCSPNHIHCMDEASLLEGLSRCFAALKRYQSRSRAAGRCRKFLISVQQEVFHYRSQNGLSFPSKWKYQGRQCNEYEAGMMNDLGVLETPGTAVMLGGENSHVRPDPSIWNKDILSRPNIMQEDARFDEQIWMYNTPDIAWLTQGLYYEEHIENSV</sequence>
<name>A0A2T3ZST7_TRIHA</name>
<proteinExistence type="predicted"/>
<feature type="compositionally biased region" description="Acidic residues" evidence="6">
    <location>
        <begin position="179"/>
        <end position="193"/>
    </location>
</feature>
<feature type="domain" description="Zn(2)-C6 fungal-type" evidence="7">
    <location>
        <begin position="30"/>
        <end position="61"/>
    </location>
</feature>
<dbReference type="Pfam" id="PF04082">
    <property type="entry name" value="Fungal_trans"/>
    <property type="match status" value="1"/>
</dbReference>
<evidence type="ECO:0000256" key="6">
    <source>
        <dbReference type="SAM" id="MobiDB-lite"/>
    </source>
</evidence>
<dbReference type="InterPro" id="IPR036864">
    <property type="entry name" value="Zn2-C6_fun-type_DNA-bd_sf"/>
</dbReference>
<dbReference type="SMART" id="SM00906">
    <property type="entry name" value="Fungal_trans"/>
    <property type="match status" value="1"/>
</dbReference>
<dbReference type="GeneID" id="36622091"/>
<keyword evidence="2" id="KW-0805">Transcription regulation</keyword>
<dbReference type="InterPro" id="IPR001138">
    <property type="entry name" value="Zn2Cys6_DnaBD"/>
</dbReference>
<accession>A0A2T3ZST7</accession>
<evidence type="ECO:0000313" key="8">
    <source>
        <dbReference type="EMBL" id="PTB47863.1"/>
    </source>
</evidence>
<dbReference type="PROSITE" id="PS00463">
    <property type="entry name" value="ZN2_CY6_FUNGAL_1"/>
    <property type="match status" value="1"/>
</dbReference>
<dbReference type="InterPro" id="IPR051127">
    <property type="entry name" value="Fungal_SecMet_Regulators"/>
</dbReference>
<feature type="compositionally biased region" description="Polar residues" evidence="6">
    <location>
        <begin position="124"/>
        <end position="137"/>
    </location>
</feature>
<evidence type="ECO:0000256" key="1">
    <source>
        <dbReference type="ARBA" id="ARBA00022723"/>
    </source>
</evidence>
<dbReference type="Pfam" id="PF00172">
    <property type="entry name" value="Zn_clus"/>
    <property type="match status" value="1"/>
</dbReference>
<dbReference type="PROSITE" id="PS50048">
    <property type="entry name" value="ZN2_CY6_FUNGAL_2"/>
    <property type="match status" value="1"/>
</dbReference>
<evidence type="ECO:0000256" key="5">
    <source>
        <dbReference type="ARBA" id="ARBA00023242"/>
    </source>
</evidence>
<feature type="region of interest" description="Disordered" evidence="6">
    <location>
        <begin position="1"/>
        <end position="29"/>
    </location>
</feature>
<feature type="compositionally biased region" description="Polar residues" evidence="6">
    <location>
        <begin position="1"/>
        <end position="14"/>
    </location>
</feature>
<evidence type="ECO:0000256" key="4">
    <source>
        <dbReference type="ARBA" id="ARBA00023163"/>
    </source>
</evidence>
<dbReference type="GO" id="GO:0005634">
    <property type="term" value="C:nucleus"/>
    <property type="evidence" value="ECO:0007669"/>
    <property type="project" value="TreeGrafter"/>
</dbReference>
<dbReference type="PANTHER" id="PTHR47424">
    <property type="entry name" value="REGULATORY PROTEIN GAL4"/>
    <property type="match status" value="1"/>
</dbReference>
<dbReference type="GO" id="GO:0000978">
    <property type="term" value="F:RNA polymerase II cis-regulatory region sequence-specific DNA binding"/>
    <property type="evidence" value="ECO:0007669"/>
    <property type="project" value="TreeGrafter"/>
</dbReference>
<dbReference type="PANTHER" id="PTHR47424:SF3">
    <property type="entry name" value="REGULATORY PROTEIN GAL4"/>
    <property type="match status" value="1"/>
</dbReference>
<dbReference type="RefSeq" id="XP_024767540.1">
    <property type="nucleotide sequence ID" value="XM_024913529.1"/>
</dbReference>
<dbReference type="GO" id="GO:0000981">
    <property type="term" value="F:DNA-binding transcription factor activity, RNA polymerase II-specific"/>
    <property type="evidence" value="ECO:0007669"/>
    <property type="project" value="InterPro"/>
</dbReference>
<dbReference type="Gene3D" id="4.10.240.10">
    <property type="entry name" value="Zn(2)-C6 fungal-type DNA-binding domain"/>
    <property type="match status" value="1"/>
</dbReference>
<dbReference type="InterPro" id="IPR007219">
    <property type="entry name" value="XnlR_reg_dom"/>
</dbReference>
<dbReference type="CDD" id="cd00067">
    <property type="entry name" value="GAL4"/>
    <property type="match status" value="1"/>
</dbReference>
<organism evidence="8 9">
    <name type="scientific">Trichoderma harzianum CBS 226.95</name>
    <dbReference type="NCBI Taxonomy" id="983964"/>
    <lineage>
        <taxon>Eukaryota</taxon>
        <taxon>Fungi</taxon>
        <taxon>Dikarya</taxon>
        <taxon>Ascomycota</taxon>
        <taxon>Pezizomycotina</taxon>
        <taxon>Sordariomycetes</taxon>
        <taxon>Hypocreomycetidae</taxon>
        <taxon>Hypocreales</taxon>
        <taxon>Hypocreaceae</taxon>
        <taxon>Trichoderma</taxon>
    </lineage>
</organism>
<dbReference type="AlphaFoldDB" id="A0A2T3ZST7"/>
<keyword evidence="4" id="KW-0804">Transcription</keyword>
<keyword evidence="1" id="KW-0479">Metal-binding</keyword>
<dbReference type="GO" id="GO:0008270">
    <property type="term" value="F:zinc ion binding"/>
    <property type="evidence" value="ECO:0007669"/>
    <property type="project" value="InterPro"/>
</dbReference>
<feature type="region of interest" description="Disordered" evidence="6">
    <location>
        <begin position="94"/>
        <end position="138"/>
    </location>
</feature>
<reference evidence="8 9" key="1">
    <citation type="submission" date="2016-07" db="EMBL/GenBank/DDBJ databases">
        <title>Multiple horizontal gene transfer events from other fungi enriched the ability of initially mycotrophic Trichoderma (Ascomycota) to feed on dead plant biomass.</title>
        <authorList>
            <consortium name="DOE Joint Genome Institute"/>
            <person name="Aerts A."/>
            <person name="Atanasova L."/>
            <person name="Chenthamara K."/>
            <person name="Zhang J."/>
            <person name="Grujic M."/>
            <person name="Henrissat B."/>
            <person name="Kuo A."/>
            <person name="Salamov A."/>
            <person name="Lipzen A."/>
            <person name="Labutti K."/>
            <person name="Barry K."/>
            <person name="Miao Y."/>
            <person name="Rahimi M.J."/>
            <person name="Shen Q."/>
            <person name="Grigoriev I.V."/>
            <person name="Kubicek C.P."/>
            <person name="Druzhinina I.S."/>
        </authorList>
    </citation>
    <scope>NUCLEOTIDE SEQUENCE [LARGE SCALE GENOMIC DNA]</scope>
    <source>
        <strain evidence="8 9">CBS 226.95</strain>
    </source>
</reference>
<dbReference type="EMBL" id="KZ679706">
    <property type="protein sequence ID" value="PTB47863.1"/>
    <property type="molecule type" value="Genomic_DNA"/>
</dbReference>
<dbReference type="CDD" id="cd12148">
    <property type="entry name" value="fungal_TF_MHR"/>
    <property type="match status" value="1"/>
</dbReference>